<evidence type="ECO:0000256" key="4">
    <source>
        <dbReference type="ARBA" id="ARBA00023136"/>
    </source>
</evidence>
<evidence type="ECO:0000256" key="5">
    <source>
        <dbReference type="SAM" id="Phobius"/>
    </source>
</evidence>
<evidence type="ECO:0000256" key="1">
    <source>
        <dbReference type="ARBA" id="ARBA00004370"/>
    </source>
</evidence>
<accession>A0A024LQL6</accession>
<evidence type="ECO:0000313" key="6">
    <source>
        <dbReference type="EMBL" id="CDP79675.1"/>
    </source>
</evidence>
<keyword evidence="2 5" id="KW-0812">Transmembrane</keyword>
<dbReference type="AlphaFoldDB" id="A0A024LQL6"/>
<gene>
    <name evidence="6" type="ORF">BN1046_00572</name>
</gene>
<dbReference type="Pfam" id="PF05101">
    <property type="entry name" value="VirB3"/>
    <property type="match status" value="1"/>
</dbReference>
<protein>
    <submittedName>
        <fullName evidence="6">Conjugal transfer protein TrbD</fullName>
    </submittedName>
</protein>
<dbReference type="InterPro" id="IPR007792">
    <property type="entry name" value="T4SS_VirB3/TrbD/AvhB"/>
</dbReference>
<proteinExistence type="predicted"/>
<reference evidence="6" key="1">
    <citation type="submission" date="2013-11" db="EMBL/GenBank/DDBJ databases">
        <authorList>
            <person name="GENOMES U."/>
        </authorList>
    </citation>
    <scope>NUCLEOTIDE SEQUENCE</scope>
    <source>
        <strain evidence="6">MVT06</strain>
    </source>
</reference>
<evidence type="ECO:0000256" key="2">
    <source>
        <dbReference type="ARBA" id="ARBA00022692"/>
    </source>
</evidence>
<evidence type="ECO:0000256" key="3">
    <source>
        <dbReference type="ARBA" id="ARBA00022989"/>
    </source>
</evidence>
<dbReference type="PIRSF" id="PIRSF017854">
    <property type="entry name" value="T4SS_TrbD"/>
    <property type="match status" value="1"/>
</dbReference>
<keyword evidence="3 5" id="KW-1133">Transmembrane helix</keyword>
<dbReference type="GO" id="GO:0016020">
    <property type="term" value="C:membrane"/>
    <property type="evidence" value="ECO:0007669"/>
    <property type="project" value="UniProtKB-SubCell"/>
</dbReference>
<keyword evidence="4 5" id="KW-0472">Membrane</keyword>
<dbReference type="EMBL" id="HG977195">
    <property type="protein sequence ID" value="CDP79675.1"/>
    <property type="molecule type" value="Genomic_DNA"/>
</dbReference>
<sequence length="102" mass="12115">MDEELRCTPIYSALYRPHLILGGERELVLLVSLFAGVLIVVAMNIISAIIGGFIWFVCIYVLRRMAKIDPMLSKVYIRQLRYQRYYPPYSRPFRVARRKWPY</sequence>
<dbReference type="NCBIfam" id="NF010395">
    <property type="entry name" value="PRK13823.1"/>
    <property type="match status" value="1"/>
</dbReference>
<comment type="subcellular location">
    <subcellularLocation>
        <location evidence="1">Membrane</location>
    </subcellularLocation>
</comment>
<name>A0A024LQL6_9HYPH</name>
<dbReference type="InterPro" id="IPR016704">
    <property type="entry name" value="Conjugal_tfr_TrbD"/>
</dbReference>
<organism evidence="6">
    <name type="scientific">Bartonella schoenbuchensis</name>
    <dbReference type="NCBI Taxonomy" id="165694"/>
    <lineage>
        <taxon>Bacteria</taxon>
        <taxon>Pseudomonadati</taxon>
        <taxon>Pseudomonadota</taxon>
        <taxon>Alphaproteobacteria</taxon>
        <taxon>Hyphomicrobiales</taxon>
        <taxon>Bartonellaceae</taxon>
        <taxon>Bartonella</taxon>
    </lineage>
</organism>
<reference evidence="6" key="2">
    <citation type="submission" date="2014-05" db="EMBL/GenBank/DDBJ databases">
        <title>Genome sequencing of Bartonella spp. isolated from human blood.</title>
        <authorList>
            <person name="Raoult D."/>
        </authorList>
    </citation>
    <scope>NUCLEOTIDE SEQUENCE</scope>
    <source>
        <strain evidence="6">MVT06</strain>
    </source>
</reference>
<feature type="transmembrane region" description="Helical" evidence="5">
    <location>
        <begin position="29"/>
        <end position="62"/>
    </location>
</feature>